<dbReference type="EMBL" id="CP095073">
    <property type="protein sequence ID" value="UOQ45171.1"/>
    <property type="molecule type" value="Genomic_DNA"/>
</dbReference>
<proteinExistence type="predicted"/>
<dbReference type="Proteomes" id="UP000831787">
    <property type="component" value="Chromosome"/>
</dbReference>
<feature type="region of interest" description="Disordered" evidence="1">
    <location>
        <begin position="256"/>
        <end position="275"/>
    </location>
</feature>
<gene>
    <name evidence="3" type="ORF">MUN89_04245</name>
</gene>
<sequence length="275" mass="31808">MTWMRIAETVGGYYAACEKIKAVLLAGSVSRGWQDARSDIELHVFWEEAPTESERLQLIEKAEGTLLTFYPYEDDEWSESYLCDGVKMELSHFLGSTIDMVVNRVIRDYSTNLEDQCLISAIQDGIVLHGKTVISEWKNTVNTYPQGLKEAMVEENLDFGNRWKSRSTLLERRDLLILYSTMADVSEKIMALLFALNHEYVHHPGFKWQKQSLNKLSIKPMRACERMESVFLTEPEKGMKILEQLTADVEKLVNEQSPREVSHKEIKQQPHKNQF</sequence>
<dbReference type="RefSeq" id="WP_244711687.1">
    <property type="nucleotide sequence ID" value="NZ_CP095073.1"/>
</dbReference>
<dbReference type="Pfam" id="PF13228">
    <property type="entry name" value="DUF4037"/>
    <property type="match status" value="1"/>
</dbReference>
<dbReference type="SUPFAM" id="SSF81301">
    <property type="entry name" value="Nucleotidyltransferase"/>
    <property type="match status" value="1"/>
</dbReference>
<protein>
    <submittedName>
        <fullName evidence="3">DUF4037 domain-containing protein</fullName>
    </submittedName>
</protein>
<evidence type="ECO:0000313" key="4">
    <source>
        <dbReference type="Proteomes" id="UP000831787"/>
    </source>
</evidence>
<keyword evidence="4" id="KW-1185">Reference proteome</keyword>
<dbReference type="InterPro" id="IPR025117">
    <property type="entry name" value="DUF4037"/>
</dbReference>
<dbReference type="InterPro" id="IPR043519">
    <property type="entry name" value="NT_sf"/>
</dbReference>
<evidence type="ECO:0000259" key="2">
    <source>
        <dbReference type="Pfam" id="PF13228"/>
    </source>
</evidence>
<organism evidence="3 4">
    <name type="scientific">Halobacillus salinarum</name>
    <dbReference type="NCBI Taxonomy" id="2932257"/>
    <lineage>
        <taxon>Bacteria</taxon>
        <taxon>Bacillati</taxon>
        <taxon>Bacillota</taxon>
        <taxon>Bacilli</taxon>
        <taxon>Bacillales</taxon>
        <taxon>Bacillaceae</taxon>
        <taxon>Halobacillus</taxon>
    </lineage>
</organism>
<reference evidence="3 4" key="1">
    <citation type="submission" date="2022-04" db="EMBL/GenBank/DDBJ databases">
        <title>Halobacillus sp. isolated from saltern.</title>
        <authorList>
            <person name="Won M."/>
            <person name="Lee C.-M."/>
            <person name="Woen H.-Y."/>
            <person name="Kwon S.-W."/>
        </authorList>
    </citation>
    <scope>NUCLEOTIDE SEQUENCE [LARGE SCALE GENOMIC DNA]</scope>
    <source>
        <strain evidence="3 4">SSBR10-3</strain>
    </source>
</reference>
<name>A0ABY4EL26_9BACI</name>
<feature type="compositionally biased region" description="Basic and acidic residues" evidence="1">
    <location>
        <begin position="256"/>
        <end position="268"/>
    </location>
</feature>
<evidence type="ECO:0000313" key="3">
    <source>
        <dbReference type="EMBL" id="UOQ45171.1"/>
    </source>
</evidence>
<evidence type="ECO:0000256" key="1">
    <source>
        <dbReference type="SAM" id="MobiDB-lite"/>
    </source>
</evidence>
<accession>A0ABY4EL26</accession>
<feature type="domain" description="DUF4037" evidence="2">
    <location>
        <begin position="112"/>
        <end position="208"/>
    </location>
</feature>
<dbReference type="Gene3D" id="3.30.460.10">
    <property type="entry name" value="Beta Polymerase, domain 2"/>
    <property type="match status" value="1"/>
</dbReference>